<protein>
    <recommendedName>
        <fullName evidence="1">Metallo-beta-lactamase domain-containing protein</fullName>
    </recommendedName>
</protein>
<keyword evidence="3" id="KW-1185">Reference proteome</keyword>
<dbReference type="SMART" id="SM00849">
    <property type="entry name" value="Lactamase_B"/>
    <property type="match status" value="1"/>
</dbReference>
<accession>A0A1M6Y6M6</accession>
<evidence type="ECO:0000313" key="2">
    <source>
        <dbReference type="EMBL" id="SHL13867.1"/>
    </source>
</evidence>
<dbReference type="Proteomes" id="UP000184275">
    <property type="component" value="Unassembled WGS sequence"/>
</dbReference>
<evidence type="ECO:0000313" key="3">
    <source>
        <dbReference type="Proteomes" id="UP000184275"/>
    </source>
</evidence>
<organism evidence="2 3">
    <name type="scientific">Fibrobacter intestinalis</name>
    <dbReference type="NCBI Taxonomy" id="28122"/>
    <lineage>
        <taxon>Bacteria</taxon>
        <taxon>Pseudomonadati</taxon>
        <taxon>Fibrobacterota</taxon>
        <taxon>Fibrobacteria</taxon>
        <taxon>Fibrobacterales</taxon>
        <taxon>Fibrobacteraceae</taxon>
        <taxon>Fibrobacter</taxon>
    </lineage>
</organism>
<dbReference type="InterPro" id="IPR036866">
    <property type="entry name" value="RibonucZ/Hydroxyglut_hydro"/>
</dbReference>
<name>A0A1M6Y6M6_9BACT</name>
<reference evidence="3" key="1">
    <citation type="submission" date="2016-11" db="EMBL/GenBank/DDBJ databases">
        <authorList>
            <person name="Varghese N."/>
            <person name="Submissions S."/>
        </authorList>
    </citation>
    <scope>NUCLEOTIDE SEQUENCE [LARGE SCALE GENOMIC DNA]</scope>
    <source>
        <strain evidence="3">UWOS</strain>
    </source>
</reference>
<sequence length="211" mass="24158">MDFRLRHFAASYANRNSPLSADVYAFLGNSAWWIFDVGASDGAKNFIENLDENFCGIKLQKNIIISHFHQDHCANLPRLHYDNLFVSKETWKHFHLGTSIEASVEFDDGEKIRILPIPSSHAKGSLLLCIGRNAFLGDATYPAVGHGTPDRYNVQLLEAQIRFLNALDVDFFWMSHKRFVPREKNSVLQFLESVYATRQPNENWIAVNSDR</sequence>
<dbReference type="Gene3D" id="3.60.15.10">
    <property type="entry name" value="Ribonuclease Z/Hydroxyacylglutathione hydrolase-like"/>
    <property type="match status" value="1"/>
</dbReference>
<dbReference type="SUPFAM" id="SSF56281">
    <property type="entry name" value="Metallo-hydrolase/oxidoreductase"/>
    <property type="match status" value="1"/>
</dbReference>
<feature type="domain" description="Metallo-beta-lactamase" evidence="1">
    <location>
        <begin position="20"/>
        <end position="176"/>
    </location>
</feature>
<evidence type="ECO:0000259" key="1">
    <source>
        <dbReference type="SMART" id="SM00849"/>
    </source>
</evidence>
<dbReference type="InterPro" id="IPR001279">
    <property type="entry name" value="Metallo-B-lactamas"/>
</dbReference>
<dbReference type="CDD" id="cd06262">
    <property type="entry name" value="metallo-hydrolase-like_MBL-fold"/>
    <property type="match status" value="1"/>
</dbReference>
<proteinExistence type="predicted"/>
<dbReference type="AlphaFoldDB" id="A0A1M6Y6M6"/>
<gene>
    <name evidence="2" type="ORF">SAMN05720469_13813</name>
</gene>
<dbReference type="EMBL" id="FRAW01000038">
    <property type="protein sequence ID" value="SHL13867.1"/>
    <property type="molecule type" value="Genomic_DNA"/>
</dbReference>
<dbReference type="RefSeq" id="WP_073305992.1">
    <property type="nucleotide sequence ID" value="NZ_FRAW01000038.1"/>
</dbReference>